<sequence>MKRIILFYCLTLLPFVAGFSEETDKNKTCIYSYDHGNTKFGWKAFKFTEKTGVGGSFDKIEVVGTTAGNSLEKTFKGMKFTIDPNTVNSGNNDRDAKIKSAFFYSMKKNGKIEGKVISVELNSDKTSGKGIIGLTLNGVTKKIDLSFTLQNGTQLDAKTNLNLGDFKALTAVESLNKVCMDLHKGKDGISKLWPEVELTISTKLKLDCK</sequence>
<dbReference type="SMART" id="SM00867">
    <property type="entry name" value="YceI"/>
    <property type="match status" value="1"/>
</dbReference>
<name>A0A0E2AZA3_9LEPT</name>
<dbReference type="AlphaFoldDB" id="A0A0E2AZA3"/>
<protein>
    <submittedName>
        <fullName evidence="3">YceI-like domain protein</fullName>
    </submittedName>
</protein>
<dbReference type="Proteomes" id="UP000006253">
    <property type="component" value="Unassembled WGS sequence"/>
</dbReference>
<feature type="domain" description="Lipid/polyisoprenoid-binding YceI-like" evidence="2">
    <location>
        <begin position="30"/>
        <end position="205"/>
    </location>
</feature>
<dbReference type="Gene3D" id="2.40.128.110">
    <property type="entry name" value="Lipid/polyisoprenoid-binding, YceI-like"/>
    <property type="match status" value="1"/>
</dbReference>
<evidence type="ECO:0000256" key="1">
    <source>
        <dbReference type="SAM" id="SignalP"/>
    </source>
</evidence>
<feature type="chain" id="PRO_5002392515" evidence="1">
    <location>
        <begin position="20"/>
        <end position="209"/>
    </location>
</feature>
<dbReference type="RefSeq" id="WP_004761270.1">
    <property type="nucleotide sequence ID" value="NZ_AHMY02000067.1"/>
</dbReference>
<keyword evidence="1" id="KW-0732">Signal</keyword>
<evidence type="ECO:0000313" key="4">
    <source>
        <dbReference type="Proteomes" id="UP000006253"/>
    </source>
</evidence>
<dbReference type="EMBL" id="AHMY02000067">
    <property type="protein sequence ID" value="EKO13830.1"/>
    <property type="molecule type" value="Genomic_DNA"/>
</dbReference>
<comment type="caution">
    <text evidence="3">The sequence shown here is derived from an EMBL/GenBank/DDBJ whole genome shotgun (WGS) entry which is preliminary data.</text>
</comment>
<reference evidence="3 4" key="1">
    <citation type="submission" date="2012-10" db="EMBL/GenBank/DDBJ databases">
        <authorList>
            <person name="Harkins D.M."/>
            <person name="Durkin A.S."/>
            <person name="Brinkac L.M."/>
            <person name="Selengut J.D."/>
            <person name="Sanka R."/>
            <person name="DePew J."/>
            <person name="Purushe J."/>
            <person name="Peacock S.J."/>
            <person name="Thaipadungpanit J."/>
            <person name="Wuthiekanun V.W."/>
            <person name="Day N.P."/>
            <person name="Vinetz J.M."/>
            <person name="Sutton G.G."/>
            <person name="Nelson W.C."/>
            <person name="Fouts D.E."/>
        </authorList>
    </citation>
    <scope>NUCLEOTIDE SEQUENCE [LARGE SCALE GENOMIC DNA]</scope>
    <source>
        <strain evidence="3 4">H1</strain>
    </source>
</reference>
<dbReference type="InterPro" id="IPR007372">
    <property type="entry name" value="Lipid/polyisoprenoid-bd_YceI"/>
</dbReference>
<dbReference type="SUPFAM" id="SSF101874">
    <property type="entry name" value="YceI-like"/>
    <property type="match status" value="1"/>
</dbReference>
<dbReference type="Pfam" id="PF04264">
    <property type="entry name" value="YceI"/>
    <property type="match status" value="1"/>
</dbReference>
<feature type="signal peptide" evidence="1">
    <location>
        <begin position="1"/>
        <end position="19"/>
    </location>
</feature>
<evidence type="ECO:0000259" key="2">
    <source>
        <dbReference type="SMART" id="SM00867"/>
    </source>
</evidence>
<proteinExistence type="predicted"/>
<organism evidence="3 4">
    <name type="scientific">Leptospira kirschneri str. H1</name>
    <dbReference type="NCBI Taxonomy" id="1049966"/>
    <lineage>
        <taxon>Bacteria</taxon>
        <taxon>Pseudomonadati</taxon>
        <taxon>Spirochaetota</taxon>
        <taxon>Spirochaetia</taxon>
        <taxon>Leptospirales</taxon>
        <taxon>Leptospiraceae</taxon>
        <taxon>Leptospira</taxon>
    </lineage>
</organism>
<gene>
    <name evidence="3" type="ORF">LEP1GSC081_3059</name>
</gene>
<dbReference type="InterPro" id="IPR036761">
    <property type="entry name" value="TTHA0802/YceI-like_sf"/>
</dbReference>
<evidence type="ECO:0000313" key="3">
    <source>
        <dbReference type="EMBL" id="EKO13830.1"/>
    </source>
</evidence>
<accession>A0A0E2AZA3</accession>